<dbReference type="Proteomes" id="UP000095286">
    <property type="component" value="Unplaced"/>
</dbReference>
<organism evidence="1 2">
    <name type="scientific">Rhabditophanes sp. KR3021</name>
    <dbReference type="NCBI Taxonomy" id="114890"/>
    <lineage>
        <taxon>Eukaryota</taxon>
        <taxon>Metazoa</taxon>
        <taxon>Ecdysozoa</taxon>
        <taxon>Nematoda</taxon>
        <taxon>Chromadorea</taxon>
        <taxon>Rhabditida</taxon>
        <taxon>Tylenchina</taxon>
        <taxon>Panagrolaimomorpha</taxon>
        <taxon>Strongyloidoidea</taxon>
        <taxon>Alloionematidae</taxon>
        <taxon>Rhabditophanes</taxon>
    </lineage>
</organism>
<evidence type="ECO:0000313" key="1">
    <source>
        <dbReference type="Proteomes" id="UP000095286"/>
    </source>
</evidence>
<accession>A0AC35TWM4</accession>
<sequence length="279" mass="32189">MAEFNLEVSELSKNYLYELIWRIGFRNLITVILPFFVLVIINGRVIYILATSPDSTTTTNTSTDFMTTEYQRKLRVRVATKTLLCVVFTYLLSNLLNVIITFWEYIDMYTLQFVHVQFYTFAVDLVSISTVLAGMFRLPIYASCMPELRKEFRTYFHKLLHPDEYETMLMIKKKPNFLKRLVMSDHKGKDVFLSIGTMLIVKHKNSYDTQSLKDTESEGEETSIDENQNCIPPIGSITEMPSNQITNPPPQVSNSSCLTLFTGIISNNNSKDDDDEIFL</sequence>
<reference evidence="2" key="1">
    <citation type="submission" date="2016-11" db="UniProtKB">
        <authorList>
            <consortium name="WormBaseParasite"/>
        </authorList>
    </citation>
    <scope>IDENTIFICATION</scope>
    <source>
        <strain evidence="2">KR3021</strain>
    </source>
</reference>
<name>A0AC35TWM4_9BILA</name>
<proteinExistence type="predicted"/>
<protein>
    <submittedName>
        <fullName evidence="2">G_PROTEIN_RECEP_F1_2 domain-containing protein</fullName>
    </submittedName>
</protein>
<dbReference type="WBParaSite" id="RSKR_0000509400.1">
    <property type="protein sequence ID" value="RSKR_0000509400.1"/>
    <property type="gene ID" value="RSKR_0000509400"/>
</dbReference>
<evidence type="ECO:0000313" key="2">
    <source>
        <dbReference type="WBParaSite" id="RSKR_0000509400.1"/>
    </source>
</evidence>